<organism evidence="2 3">
    <name type="scientific">Candidatus Neomicrothrix parvicella RN1</name>
    <dbReference type="NCBI Taxonomy" id="1229780"/>
    <lineage>
        <taxon>Bacteria</taxon>
        <taxon>Bacillati</taxon>
        <taxon>Actinomycetota</taxon>
        <taxon>Acidimicrobiia</taxon>
        <taxon>Acidimicrobiales</taxon>
        <taxon>Microthrixaceae</taxon>
        <taxon>Candidatus Neomicrothrix</taxon>
    </lineage>
</organism>
<protein>
    <recommendedName>
        <fullName evidence="4">Zinc-finger domain-containing protein</fullName>
    </recommendedName>
</protein>
<accession>R4Z3D5</accession>
<dbReference type="EMBL" id="CANL01000058">
    <property type="protein sequence ID" value="CCM65233.1"/>
    <property type="molecule type" value="Genomic_DNA"/>
</dbReference>
<keyword evidence="3" id="KW-1185">Reference proteome</keyword>
<reference evidence="2 3" key="1">
    <citation type="journal article" date="2013" name="ISME J.">
        <title>Metabolic model for the filamentous 'Candidatus Microthrix parvicella' based on genomic and metagenomic analyses.</title>
        <authorList>
            <person name="Jon McIlroy S."/>
            <person name="Kristiansen R."/>
            <person name="Albertsen M."/>
            <person name="Michael Karst S."/>
            <person name="Rossetti S."/>
            <person name="Lund Nielsen J."/>
            <person name="Tandoi V."/>
            <person name="James Seviour R."/>
            <person name="Nielsen P.H."/>
        </authorList>
    </citation>
    <scope>NUCLEOTIDE SEQUENCE [LARGE SCALE GENOMIC DNA]</scope>
    <source>
        <strain evidence="2 3">RN1</strain>
    </source>
</reference>
<dbReference type="HOGENOM" id="CLU_1988576_0_0_11"/>
<dbReference type="STRING" id="1229780.BN381_610017"/>
<proteinExistence type="predicted"/>
<dbReference type="Proteomes" id="UP000018291">
    <property type="component" value="Unassembled WGS sequence"/>
</dbReference>
<sequence length="125" mass="13230">MICEDIADSLPQAVDGTDGLKAAHRAHVETCLRCQAELVQYRKLLRAMHSLRTEVIEPAPGALPELLAAVGEVGEHQAIRSLINRRRVAYVGGIVAATAAGVTGGVLIAARSRRSRRSRPAAASA</sequence>
<keyword evidence="1" id="KW-0812">Transmembrane</keyword>
<gene>
    <name evidence="2" type="ORF">BN381_610017</name>
</gene>
<evidence type="ECO:0000313" key="3">
    <source>
        <dbReference type="Proteomes" id="UP000018291"/>
    </source>
</evidence>
<feature type="transmembrane region" description="Helical" evidence="1">
    <location>
        <begin position="88"/>
        <end position="110"/>
    </location>
</feature>
<evidence type="ECO:0008006" key="4">
    <source>
        <dbReference type="Google" id="ProtNLM"/>
    </source>
</evidence>
<keyword evidence="1" id="KW-1133">Transmembrane helix</keyword>
<evidence type="ECO:0000313" key="2">
    <source>
        <dbReference type="EMBL" id="CCM65233.1"/>
    </source>
</evidence>
<keyword evidence="1" id="KW-0472">Membrane</keyword>
<dbReference type="AlphaFoldDB" id="R4Z3D5"/>
<dbReference type="RefSeq" id="WP_012229760.1">
    <property type="nucleotide sequence ID" value="NZ_HG422565.1"/>
</dbReference>
<name>R4Z3D5_9ACTN</name>
<comment type="caution">
    <text evidence="2">The sequence shown here is derived from an EMBL/GenBank/DDBJ whole genome shotgun (WGS) entry which is preliminary data.</text>
</comment>
<evidence type="ECO:0000256" key="1">
    <source>
        <dbReference type="SAM" id="Phobius"/>
    </source>
</evidence>